<accession>A0A5P8W453</accession>
<sequence>MLQTPPDDRIWIVTDDTPQISIPDGARGGSINTGSWRDETRDTTGSKGVGDAVKVSAQTLEQNMTHFLKLVGSLFSQAQQQAKVNSKMQLDEIELSVEISADGEVKLIGSGVKAGSKGAIKLKFKRQEAQ</sequence>
<evidence type="ECO:0000313" key="4">
    <source>
        <dbReference type="Proteomes" id="UP000326678"/>
    </source>
</evidence>
<organism evidence="3 4">
    <name type="scientific">Nostoc sphaeroides CCNUC1</name>
    <dbReference type="NCBI Taxonomy" id="2653204"/>
    <lineage>
        <taxon>Bacteria</taxon>
        <taxon>Bacillati</taxon>
        <taxon>Cyanobacteriota</taxon>
        <taxon>Cyanophyceae</taxon>
        <taxon>Nostocales</taxon>
        <taxon>Nostocaceae</taxon>
        <taxon>Nostoc</taxon>
    </lineage>
</organism>
<feature type="region of interest" description="Disordered" evidence="1">
    <location>
        <begin position="22"/>
        <end position="49"/>
    </location>
</feature>
<dbReference type="EMBL" id="CP045226">
    <property type="protein sequence ID" value="QFS46779.1"/>
    <property type="molecule type" value="Genomic_DNA"/>
</dbReference>
<reference evidence="3 4" key="1">
    <citation type="submission" date="2019-10" db="EMBL/GenBank/DDBJ databases">
        <title>Genomic and transcriptomic insights into the perfect genentic adaptation of a filamentous nitrogen-fixing cyanobacterium to rice fields.</title>
        <authorList>
            <person name="Chen Z."/>
        </authorList>
    </citation>
    <scope>NUCLEOTIDE SEQUENCE [LARGE SCALE GENOMIC DNA]</scope>
    <source>
        <strain evidence="3">CCNUC1</strain>
    </source>
</reference>
<dbReference type="AlphaFoldDB" id="A0A5P8W453"/>
<name>A0A5P8W453_9NOSO</name>
<dbReference type="KEGG" id="nsh:GXM_04260"/>
<proteinExistence type="predicted"/>
<dbReference type="Proteomes" id="UP000326678">
    <property type="component" value="Chromosome Gxm1"/>
</dbReference>
<keyword evidence="4" id="KW-1185">Reference proteome</keyword>
<dbReference type="Pfam" id="PF24393">
    <property type="entry name" value="Pepco"/>
    <property type="match status" value="1"/>
</dbReference>
<protein>
    <recommendedName>
        <fullName evidence="2">Pepco domain-containing protein</fullName>
    </recommendedName>
</protein>
<evidence type="ECO:0000259" key="2">
    <source>
        <dbReference type="Pfam" id="PF24393"/>
    </source>
</evidence>
<evidence type="ECO:0000313" key="3">
    <source>
        <dbReference type="EMBL" id="QFS46779.1"/>
    </source>
</evidence>
<evidence type="ECO:0000256" key="1">
    <source>
        <dbReference type="SAM" id="MobiDB-lite"/>
    </source>
</evidence>
<feature type="domain" description="Pepco" evidence="2">
    <location>
        <begin position="10"/>
        <end position="126"/>
    </location>
</feature>
<gene>
    <name evidence="3" type="ORF">GXM_04260</name>
</gene>
<dbReference type="RefSeq" id="WP_152589560.1">
    <property type="nucleotide sequence ID" value="NZ_CP045226.1"/>
</dbReference>
<dbReference type="InterPro" id="IPR056947">
    <property type="entry name" value="Pepco_dom"/>
</dbReference>